<comment type="caution">
    <text evidence="1">The sequence shown here is derived from an EMBL/GenBank/DDBJ whole genome shotgun (WGS) entry which is preliminary data.</text>
</comment>
<proteinExistence type="predicted"/>
<dbReference type="SUPFAM" id="SSF52210">
    <property type="entry name" value="Succinyl-CoA synthetase domains"/>
    <property type="match status" value="1"/>
</dbReference>
<organism evidence="1">
    <name type="scientific">marine sediment metagenome</name>
    <dbReference type="NCBI Taxonomy" id="412755"/>
    <lineage>
        <taxon>unclassified sequences</taxon>
        <taxon>metagenomes</taxon>
        <taxon>ecological metagenomes</taxon>
    </lineage>
</organism>
<dbReference type="Gene3D" id="3.40.50.261">
    <property type="entry name" value="Succinyl-CoA synthetase domains"/>
    <property type="match status" value="1"/>
</dbReference>
<reference evidence="1" key="1">
    <citation type="journal article" date="2014" name="Front. Microbiol.">
        <title>High frequency of phylogenetically diverse reductive dehalogenase-homologous genes in deep subseafloor sedimentary metagenomes.</title>
        <authorList>
            <person name="Kawai M."/>
            <person name="Futagami T."/>
            <person name="Toyoda A."/>
            <person name="Takaki Y."/>
            <person name="Nishi S."/>
            <person name="Hori S."/>
            <person name="Arai W."/>
            <person name="Tsubouchi T."/>
            <person name="Morono Y."/>
            <person name="Uchiyama I."/>
            <person name="Ito T."/>
            <person name="Fujiyama A."/>
            <person name="Inagaki F."/>
            <person name="Takami H."/>
        </authorList>
    </citation>
    <scope>NUCLEOTIDE SEQUENCE</scope>
    <source>
        <strain evidence="1">Expedition CK06-06</strain>
    </source>
</reference>
<protein>
    <submittedName>
        <fullName evidence="1">Uncharacterized protein</fullName>
    </submittedName>
</protein>
<dbReference type="InterPro" id="IPR016102">
    <property type="entry name" value="Succinyl-CoA_synth-like"/>
</dbReference>
<dbReference type="AlphaFoldDB" id="X1PVJ8"/>
<sequence length="156" mass="18048">MGTDTLTELGLELPLFEGEKLEKLKKIYPIKIGSLSNPFDMPWVTADKVFLEVCRVAIDDNIDLVIVETDAWRDLNDVRFKGYYNNLFGIKTYAESLEKIFIIILHQYPSETRAIFHDKLIEDGFLVYPSIESAAKSFLNLYKYGQKRNQLFGKID</sequence>
<dbReference type="EMBL" id="BARW01002760">
    <property type="protein sequence ID" value="GAI59913.1"/>
    <property type="molecule type" value="Genomic_DNA"/>
</dbReference>
<gene>
    <name evidence="1" type="ORF">S12H4_07470</name>
</gene>
<evidence type="ECO:0000313" key="1">
    <source>
        <dbReference type="EMBL" id="GAI59913.1"/>
    </source>
</evidence>
<name>X1PVJ8_9ZZZZ</name>
<accession>X1PVJ8</accession>